<dbReference type="InterPro" id="IPR029058">
    <property type="entry name" value="AB_hydrolase_fold"/>
</dbReference>
<organism evidence="2 3">
    <name type="scientific">Terrisporobacter othiniensis</name>
    <dbReference type="NCBI Taxonomy" id="1577792"/>
    <lineage>
        <taxon>Bacteria</taxon>
        <taxon>Bacillati</taxon>
        <taxon>Bacillota</taxon>
        <taxon>Clostridia</taxon>
        <taxon>Peptostreptococcales</taxon>
        <taxon>Peptostreptococcaceae</taxon>
        <taxon>Terrisporobacter</taxon>
    </lineage>
</organism>
<feature type="domain" description="AB hydrolase-1" evidence="1">
    <location>
        <begin position="51"/>
        <end position="176"/>
    </location>
</feature>
<dbReference type="InterPro" id="IPR000073">
    <property type="entry name" value="AB_hydrolase_1"/>
</dbReference>
<evidence type="ECO:0000313" key="2">
    <source>
        <dbReference type="EMBL" id="KHS58429.1"/>
    </source>
</evidence>
<name>A0A0B3VZY5_9FIRM</name>
<dbReference type="PANTHER" id="PTHR12277">
    <property type="entry name" value="ALPHA/BETA HYDROLASE DOMAIN-CONTAINING PROTEIN"/>
    <property type="match status" value="1"/>
</dbReference>
<sequence length="279" mass="31758">MSINLKYLLEDREEVEEFLPDLFSIKIVSKGCNLLGTMFTAQGREKHPTAILLHGFPGYEENLDLAQGLRRIGLNVLTFHYRGCWSSQGSYSFTNCLEDVTSAIDFITDKKNIEQFNIDIDNLILIGHSVGGFLALSNCMDNRIKMSVAISPFDLGLAGENIKNNNQEEVQKIIELFIGGQDPLSGTCSNKLIYEIMENYSEWKLANKSEELANEKLLIIGAKKDTIGLYKLYHEPLIKEILKHNKNNLTEMLINTDHCYSNKRICLLKNIAYWIEKNI</sequence>
<reference evidence="2 3" key="1">
    <citation type="submission" date="2014-12" db="EMBL/GenBank/DDBJ databases">
        <title>Draft genome sequence of Terrisporobacter sp. 08-306576, isolated from the blood culture of a bacteremia patient.</title>
        <authorList>
            <person name="Lund L.C."/>
            <person name="Sydenham T.V."/>
            <person name="Hogh S.V."/>
            <person name="Skov M.N."/>
            <person name="Kemp M."/>
            <person name="Justesen U.S."/>
        </authorList>
    </citation>
    <scope>NUCLEOTIDE SEQUENCE [LARGE SCALE GENOMIC DNA]</scope>
    <source>
        <strain evidence="2 3">08-306576</strain>
    </source>
</reference>
<dbReference type="Gene3D" id="3.40.50.1820">
    <property type="entry name" value="alpha/beta hydrolase"/>
    <property type="match status" value="1"/>
</dbReference>
<evidence type="ECO:0000313" key="3">
    <source>
        <dbReference type="Proteomes" id="UP000031189"/>
    </source>
</evidence>
<dbReference type="Pfam" id="PF00561">
    <property type="entry name" value="Abhydrolase_1"/>
    <property type="match status" value="1"/>
</dbReference>
<protein>
    <recommendedName>
        <fullName evidence="1">AB hydrolase-1 domain-containing protein</fullName>
    </recommendedName>
</protein>
<comment type="caution">
    <text evidence="2">The sequence shown here is derived from an EMBL/GenBank/DDBJ whole genome shotgun (WGS) entry which is preliminary data.</text>
</comment>
<dbReference type="Proteomes" id="UP000031189">
    <property type="component" value="Unassembled WGS sequence"/>
</dbReference>
<proteinExistence type="predicted"/>
<keyword evidence="3" id="KW-1185">Reference proteome</keyword>
<dbReference type="EMBL" id="JWHR01000032">
    <property type="protein sequence ID" value="KHS58429.1"/>
    <property type="molecule type" value="Genomic_DNA"/>
</dbReference>
<accession>A0A0B3VZY5</accession>
<gene>
    <name evidence="2" type="ORF">QX51_02710</name>
</gene>
<dbReference type="AlphaFoldDB" id="A0A0B3VZY5"/>
<evidence type="ECO:0000259" key="1">
    <source>
        <dbReference type="Pfam" id="PF00561"/>
    </source>
</evidence>
<dbReference type="SUPFAM" id="SSF53474">
    <property type="entry name" value="alpha/beta-Hydrolases"/>
    <property type="match status" value="1"/>
</dbReference>
<dbReference type="STRING" id="1577792.QX51_02710"/>
<dbReference type="RefSeq" id="WP_039678372.1">
    <property type="nucleotide sequence ID" value="NZ_JWHR01000032.1"/>
</dbReference>
<dbReference type="PANTHER" id="PTHR12277:SF79">
    <property type="entry name" value="XAA-PRO DIPEPTIDYL-PEPTIDASE-RELATED"/>
    <property type="match status" value="1"/>
</dbReference>